<feature type="coiled-coil region" evidence="1">
    <location>
        <begin position="32"/>
        <end position="86"/>
    </location>
</feature>
<comment type="caution">
    <text evidence="2">The sequence shown here is derived from an EMBL/GenBank/DDBJ whole genome shotgun (WGS) entry which is preliminary data.</text>
</comment>
<dbReference type="AlphaFoldDB" id="A0A5J4UB08"/>
<accession>A0A5J4UB08</accession>
<organism evidence="2 3">
    <name type="scientific">Streblomastix strix</name>
    <dbReference type="NCBI Taxonomy" id="222440"/>
    <lineage>
        <taxon>Eukaryota</taxon>
        <taxon>Metamonada</taxon>
        <taxon>Preaxostyla</taxon>
        <taxon>Oxymonadida</taxon>
        <taxon>Streblomastigidae</taxon>
        <taxon>Streblomastix</taxon>
    </lineage>
</organism>
<evidence type="ECO:0000313" key="3">
    <source>
        <dbReference type="Proteomes" id="UP000324800"/>
    </source>
</evidence>
<protein>
    <submittedName>
        <fullName evidence="2">Uncharacterized protein</fullName>
    </submittedName>
</protein>
<evidence type="ECO:0000256" key="1">
    <source>
        <dbReference type="SAM" id="Coils"/>
    </source>
</evidence>
<dbReference type="Proteomes" id="UP000324800">
    <property type="component" value="Unassembled WGS sequence"/>
</dbReference>
<gene>
    <name evidence="2" type="ORF">EZS28_037080</name>
</gene>
<proteinExistence type="predicted"/>
<name>A0A5J4UB08_9EUKA</name>
<evidence type="ECO:0000313" key="2">
    <source>
        <dbReference type="EMBL" id="KAA6367394.1"/>
    </source>
</evidence>
<reference evidence="2 3" key="1">
    <citation type="submission" date="2019-03" db="EMBL/GenBank/DDBJ databases">
        <title>Single cell metagenomics reveals metabolic interactions within the superorganism composed of flagellate Streblomastix strix and complex community of Bacteroidetes bacteria on its surface.</title>
        <authorList>
            <person name="Treitli S.C."/>
            <person name="Kolisko M."/>
            <person name="Husnik F."/>
            <person name="Keeling P."/>
            <person name="Hampl V."/>
        </authorList>
    </citation>
    <scope>NUCLEOTIDE SEQUENCE [LARGE SCALE GENOMIC DNA]</scope>
    <source>
        <strain evidence="2">ST1C</strain>
    </source>
</reference>
<sequence length="158" mass="18476">MDVINGRIEVTHMLDEETPIDQQAETVVNDIIQEQRLKIVELGEQIVDLKSRAVHKRKKTAYILVVEQIECENKMITIRIRRLNKQHVGAMQIYDYRQSLLFIDNLPIAMTINEEIKESITSNIQDVKVKGTKYTFLENQLDDVKRIINEVVDKRDDV</sequence>
<keyword evidence="1" id="KW-0175">Coiled coil</keyword>
<dbReference type="EMBL" id="SNRW01018381">
    <property type="protein sequence ID" value="KAA6367394.1"/>
    <property type="molecule type" value="Genomic_DNA"/>
</dbReference>